<feature type="region of interest" description="Disordered" evidence="1">
    <location>
        <begin position="1"/>
        <end position="82"/>
    </location>
</feature>
<evidence type="ECO:0000313" key="2">
    <source>
        <dbReference type="EMBL" id="MBA9028440.1"/>
    </source>
</evidence>
<evidence type="ECO:0000256" key="1">
    <source>
        <dbReference type="SAM" id="MobiDB-lite"/>
    </source>
</evidence>
<evidence type="ECO:0008006" key="4">
    <source>
        <dbReference type="Google" id="ProtNLM"/>
    </source>
</evidence>
<reference evidence="2 3" key="1">
    <citation type="submission" date="2020-08" db="EMBL/GenBank/DDBJ databases">
        <title>Genomic Encyclopedia of Type Strains, Phase IV (KMG-IV): sequencing the most valuable type-strain genomes for metagenomic binning, comparative biology and taxonomic classification.</title>
        <authorList>
            <person name="Goeker M."/>
        </authorList>
    </citation>
    <scope>NUCLEOTIDE SEQUENCE [LARGE SCALE GENOMIC DNA]</scope>
    <source>
        <strain evidence="2 3">DSM 105481</strain>
    </source>
</reference>
<sequence length="82" mass="9496">MSLLSACNLGNNEVNDQDDGVNYRPVRYEKDNNDVLDNRTPLTPSRDFDPTDVRFDRDNNFGINNNRDTDIDLEPSEERKGY</sequence>
<evidence type="ECO:0000313" key="3">
    <source>
        <dbReference type="Proteomes" id="UP000626697"/>
    </source>
</evidence>
<comment type="caution">
    <text evidence="2">The sequence shown here is derived from an EMBL/GenBank/DDBJ whole genome shotgun (WGS) entry which is preliminary data.</text>
</comment>
<dbReference type="Proteomes" id="UP000626697">
    <property type="component" value="Unassembled WGS sequence"/>
</dbReference>
<protein>
    <recommendedName>
        <fullName evidence="4">Lipoprotein</fullName>
    </recommendedName>
</protein>
<gene>
    <name evidence="2" type="ORF">HNP81_003760</name>
</gene>
<dbReference type="EMBL" id="JACJHX010000014">
    <property type="protein sequence ID" value="MBA9028440.1"/>
    <property type="molecule type" value="Genomic_DNA"/>
</dbReference>
<feature type="compositionally biased region" description="Basic and acidic residues" evidence="1">
    <location>
        <begin position="46"/>
        <end position="59"/>
    </location>
</feature>
<organism evidence="2 3">
    <name type="scientific">Peribacillus huizhouensis</name>
    <dbReference type="NCBI Taxonomy" id="1501239"/>
    <lineage>
        <taxon>Bacteria</taxon>
        <taxon>Bacillati</taxon>
        <taxon>Bacillota</taxon>
        <taxon>Bacilli</taxon>
        <taxon>Bacillales</taxon>
        <taxon>Bacillaceae</taxon>
        <taxon>Peribacillus</taxon>
    </lineage>
</organism>
<proteinExistence type="predicted"/>
<feature type="compositionally biased region" description="Basic and acidic residues" evidence="1">
    <location>
        <begin position="26"/>
        <end position="37"/>
    </location>
</feature>
<accession>A0ABR6CV04</accession>
<name>A0ABR6CV04_9BACI</name>
<dbReference type="RefSeq" id="WP_182503544.1">
    <property type="nucleotide sequence ID" value="NZ_JACJHX010000014.1"/>
</dbReference>
<keyword evidence="3" id="KW-1185">Reference proteome</keyword>